<keyword evidence="1" id="KW-1185">Reference proteome</keyword>
<protein>
    <submittedName>
        <fullName evidence="2">Uncharacterized protein</fullName>
    </submittedName>
</protein>
<evidence type="ECO:0000313" key="1">
    <source>
        <dbReference type="Proteomes" id="UP000887565"/>
    </source>
</evidence>
<dbReference type="AlphaFoldDB" id="A0A915KP07"/>
<evidence type="ECO:0000313" key="2">
    <source>
        <dbReference type="WBParaSite" id="nRc.2.0.1.t40521-RA"/>
    </source>
</evidence>
<accession>A0A915KP07</accession>
<name>A0A915KP07_ROMCU</name>
<proteinExistence type="predicted"/>
<sequence>AALYSLSQKINQKWRLDEERNQLFNRRFTTNDENFSTTIALDDVYLKENDKLKSSNRGIDNMIGSGLAILGW</sequence>
<organism evidence="1 2">
    <name type="scientific">Romanomermis culicivorax</name>
    <name type="common">Nematode worm</name>
    <dbReference type="NCBI Taxonomy" id="13658"/>
    <lineage>
        <taxon>Eukaryota</taxon>
        <taxon>Metazoa</taxon>
        <taxon>Ecdysozoa</taxon>
        <taxon>Nematoda</taxon>
        <taxon>Enoplea</taxon>
        <taxon>Dorylaimia</taxon>
        <taxon>Mermithida</taxon>
        <taxon>Mermithoidea</taxon>
        <taxon>Mermithidae</taxon>
        <taxon>Romanomermis</taxon>
    </lineage>
</organism>
<dbReference type="Proteomes" id="UP000887565">
    <property type="component" value="Unplaced"/>
</dbReference>
<dbReference type="WBParaSite" id="nRc.2.0.1.t40521-RA">
    <property type="protein sequence ID" value="nRc.2.0.1.t40521-RA"/>
    <property type="gene ID" value="nRc.2.0.1.g40521"/>
</dbReference>
<reference evidence="2" key="1">
    <citation type="submission" date="2022-11" db="UniProtKB">
        <authorList>
            <consortium name="WormBaseParasite"/>
        </authorList>
    </citation>
    <scope>IDENTIFICATION</scope>
</reference>